<dbReference type="OrthoDB" id="427480at2759"/>
<name>A0A835T7W1_CHLIN</name>
<comment type="similarity">
    <text evidence="1">Belongs to the protein kinase superfamily. ADCK protein kinase family.</text>
</comment>
<dbReference type="Gene3D" id="1.10.510.10">
    <property type="entry name" value="Transferase(Phosphotransferase) domain 1"/>
    <property type="match status" value="1"/>
</dbReference>
<feature type="compositionally biased region" description="Gly residues" evidence="2">
    <location>
        <begin position="1176"/>
        <end position="1190"/>
    </location>
</feature>
<dbReference type="PANTHER" id="PTHR10566">
    <property type="entry name" value="CHAPERONE-ACTIVITY OF BC1 COMPLEX CABC1 -RELATED"/>
    <property type="match status" value="1"/>
</dbReference>
<gene>
    <name evidence="4" type="ORF">HXX76_005209</name>
</gene>
<evidence type="ECO:0000256" key="2">
    <source>
        <dbReference type="SAM" id="MobiDB-lite"/>
    </source>
</evidence>
<dbReference type="InterPro" id="IPR011009">
    <property type="entry name" value="Kinase-like_dom_sf"/>
</dbReference>
<proteinExistence type="inferred from homology"/>
<protein>
    <recommendedName>
        <fullName evidence="3">Protein kinase domain-containing protein</fullName>
    </recommendedName>
</protein>
<evidence type="ECO:0000259" key="3">
    <source>
        <dbReference type="PROSITE" id="PS50011"/>
    </source>
</evidence>
<reference evidence="4" key="1">
    <citation type="journal article" date="2020" name="bioRxiv">
        <title>Comparative genomics of Chlamydomonas.</title>
        <authorList>
            <person name="Craig R.J."/>
            <person name="Hasan A.R."/>
            <person name="Ness R.W."/>
            <person name="Keightley P.D."/>
        </authorList>
    </citation>
    <scope>NUCLEOTIDE SEQUENCE</scope>
    <source>
        <strain evidence="4">SAG 7.73</strain>
    </source>
</reference>
<dbReference type="Pfam" id="PF03109">
    <property type="entry name" value="ABC1"/>
    <property type="match status" value="1"/>
</dbReference>
<organism evidence="4 5">
    <name type="scientific">Chlamydomonas incerta</name>
    <dbReference type="NCBI Taxonomy" id="51695"/>
    <lineage>
        <taxon>Eukaryota</taxon>
        <taxon>Viridiplantae</taxon>
        <taxon>Chlorophyta</taxon>
        <taxon>core chlorophytes</taxon>
        <taxon>Chlorophyceae</taxon>
        <taxon>CS clade</taxon>
        <taxon>Chlamydomonadales</taxon>
        <taxon>Chlamydomonadaceae</taxon>
        <taxon>Chlamydomonas</taxon>
    </lineage>
</organism>
<dbReference type="EMBL" id="JAEHOC010000009">
    <property type="protein sequence ID" value="KAG2438662.1"/>
    <property type="molecule type" value="Genomic_DNA"/>
</dbReference>
<dbReference type="InterPro" id="IPR050154">
    <property type="entry name" value="UbiB_kinase"/>
</dbReference>
<dbReference type="InterPro" id="IPR004147">
    <property type="entry name" value="ABC1_dom"/>
</dbReference>
<comment type="caution">
    <text evidence="4">The sequence shown here is derived from an EMBL/GenBank/DDBJ whole genome shotgun (WGS) entry which is preliminary data.</text>
</comment>
<feature type="domain" description="Protein kinase" evidence="3">
    <location>
        <begin position="506"/>
        <end position="854"/>
    </location>
</feature>
<accession>A0A835T7W1</accession>
<evidence type="ECO:0000313" key="4">
    <source>
        <dbReference type="EMBL" id="KAG2438662.1"/>
    </source>
</evidence>
<dbReference type="CDD" id="cd05121">
    <property type="entry name" value="ABC1_ADCK3-like"/>
    <property type="match status" value="1"/>
</dbReference>
<dbReference type="InterPro" id="IPR000719">
    <property type="entry name" value="Prot_kinase_dom"/>
</dbReference>
<dbReference type="GO" id="GO:0004672">
    <property type="term" value="F:protein kinase activity"/>
    <property type="evidence" value="ECO:0007669"/>
    <property type="project" value="InterPro"/>
</dbReference>
<evidence type="ECO:0000256" key="1">
    <source>
        <dbReference type="ARBA" id="ARBA00009670"/>
    </source>
</evidence>
<evidence type="ECO:0000313" key="5">
    <source>
        <dbReference type="Proteomes" id="UP000650467"/>
    </source>
</evidence>
<dbReference type="PROSITE" id="PS50011">
    <property type="entry name" value="PROTEIN_KINASE_DOM"/>
    <property type="match status" value="1"/>
</dbReference>
<sequence length="1190" mass="120261">MPATTPAAARGLRNVVPVHQFAAKARSGVRTHALTPESVDAVQAALSLQVPTQVSALLQSTSAAVAGPNGAAAAALSGMEPHFGSRAIAGAVQQLAAAAPRLPGVPSLPSLDAAGSAVGGALQPFTTSLPSVSAPSINFSLPSLPSMPSLPSVGAVGDGASLTAAGAALGQNLSAALAGAAGPGGAELARSTAAAAAAAAGAAPGEPLPAHFGSVAFARGVQSLASWVGERFSGLEMIDAATSASLTSALDQLREVAGLMTLPLPPALAAVDVGVGAGGAAAGVSASLQQLGASAAALGAGLRGLAAAGGEAAAAAPEELVASLTAALAQAEANGIGGYSVGQVGVVAALTLLAIAASTPPQGYTGPAAASYSDRDDDDSLSYEYDPDQVAAYFQRRPLAVAQRSAQVAAEAAAFGAALLLDVATGRLQANEEARAEQLRGVIERLGPAYVKVAQALSTRVDLLTPAYFTQIQLLQDRVPPFPCDEAKAEMARAFGGRAPEEVFTALSDKPVAAASLGQVYKATLRPELGGGEVAVKVQRPHVLEQVAMDLMLMRRAAVAMKEAAQMNTDWAALIDAWAVRFFHELDYRREANNAATFAAQMAAAGVSGVTVAPVRRDLSSDCVLVTEWVDGEKLSESGAADVRELCNTLLNAYLIQLLDTGFLHADPHPGNLIRTPDGRICVLDFGLMTEVTAEQRIALVEYIAHLSTRDWGKLALDLQTLGFIPPEVDTQEAGLVEPLGRVMVQLVGGGGASKVNIDKVMSDLEALGDSYPITIPPFFALILRAFSVIEGIALRVDPDYAIVGECFPYLARRLLNDDSPRMRAVLRDVLYGGRQRLDVERLMRVADGLSSFTTDGLAAGGGAAAAAAPAPAAAGRSSLARAMAAATAGPGAAASSGAAAGSAALAPRVGSRGVVEVVAVEEEGAVLSPAMVDTLRSVLRPGSYVSELLVDELVAAVDALSRDSLSQVVRTLLASGPAAASLRRVEALGPLRSVLLPLPTPVEVLAWMAPAVAVTPEDQEALAVVRAILTLSQRMAAVDRAAAASGAGGLPAPSAAALARGVQPRRAARLASELGTLLPELTPGLAYTSDLFVRALVRRVTVRIGEAATLAVSGRPAAGGGLVGGGMMGGGAGGAVAPQPAGAIAMRNMMAPPSSQQRPGQVQGPAQQQQRRPGQPGGMGPAGAQGGRR</sequence>
<keyword evidence="5" id="KW-1185">Reference proteome</keyword>
<dbReference type="PANTHER" id="PTHR10566:SF118">
    <property type="entry name" value="PROTEIN KINASE DOMAIN-CONTAINING PROTEIN"/>
    <property type="match status" value="1"/>
</dbReference>
<dbReference type="GO" id="GO:0005524">
    <property type="term" value="F:ATP binding"/>
    <property type="evidence" value="ECO:0007669"/>
    <property type="project" value="InterPro"/>
</dbReference>
<feature type="region of interest" description="Disordered" evidence="2">
    <location>
        <begin position="1149"/>
        <end position="1190"/>
    </location>
</feature>
<dbReference type="Proteomes" id="UP000650467">
    <property type="component" value="Unassembled WGS sequence"/>
</dbReference>
<dbReference type="SUPFAM" id="SSF56112">
    <property type="entry name" value="Protein kinase-like (PK-like)"/>
    <property type="match status" value="1"/>
</dbReference>
<feature type="compositionally biased region" description="Low complexity" evidence="2">
    <location>
        <begin position="1157"/>
        <end position="1175"/>
    </location>
</feature>
<dbReference type="AlphaFoldDB" id="A0A835T7W1"/>